<dbReference type="Pfam" id="PF00496">
    <property type="entry name" value="SBP_bac_5"/>
    <property type="match status" value="1"/>
</dbReference>
<dbReference type="Gene3D" id="3.40.190.10">
    <property type="entry name" value="Periplasmic binding protein-like II"/>
    <property type="match status" value="1"/>
</dbReference>
<dbReference type="InterPro" id="IPR000914">
    <property type="entry name" value="SBP_5_dom"/>
</dbReference>
<evidence type="ECO:0000256" key="2">
    <source>
        <dbReference type="ARBA" id="ARBA00005695"/>
    </source>
</evidence>
<dbReference type="CDD" id="cd00995">
    <property type="entry name" value="PBP2_NikA_DppA_OppA_like"/>
    <property type="match status" value="1"/>
</dbReference>
<keyword evidence="4" id="KW-0732">Signal</keyword>
<sequence>MRNPILNKAFQVMVILVMLVGSLIAGSNKGTVHADEDATLRVGWTQEIDSLSPFVAYTIAATEIFSLVYDPLVAFDNDVEPVARLAEKWEVSDDNKTWTFTLRDDVTWHDGEPFTSEDVKFTYETMKESGLGLYAGNMSGMESIETPDEHTVVIKTEEPKANMLQITAPILPEHIWSEVSAEELETWPNENPVGTGAFKFDEQNEGEYIKLVKNEDYFLTPAKINELVFVLYSNNDTMVQSLKVGEIGAAININPNQVAQLQQEENLDVVSATTHGFTELAINTWDDPASKGNPLLKDKQIRQAMEYAIDKQKLIDIAYAGQATEGTSLIPPSLDFWHYEPEDKRGYDPEKAASMLEEAGYVDSDGDGIRESEDGTPLNFKLMLRSNSTEEVKAGNMIADYFKDVGIGVEVETVDDGLLSDRIYDNANFDMFIWGWGTDADPSTILNVMRGEQIGGLSDSYYANDQYDQLFEEQETLIDRDERQAVVHEMQEILYDENPYIILAYDNALQAVNTEEWTGWTKVRDTYFLTFNHSNYMNVTPAVEGSDNVASADSGEAASADEESTNNGMMWGLIVGALLLGGIIFFIMKARGKKRFKGM</sequence>
<comment type="subcellular location">
    <subcellularLocation>
        <location evidence="1">Cell envelope</location>
    </subcellularLocation>
</comment>
<keyword evidence="3" id="KW-0813">Transport</keyword>
<keyword evidence="5" id="KW-0472">Membrane</keyword>
<keyword evidence="5" id="KW-0812">Transmembrane</keyword>
<accession>A0ABW3L5J8</accession>
<name>A0ABW3L5J8_9BACI</name>
<comment type="caution">
    <text evidence="7">The sequence shown here is derived from an EMBL/GenBank/DDBJ whole genome shotgun (WGS) entry which is preliminary data.</text>
</comment>
<evidence type="ECO:0000256" key="3">
    <source>
        <dbReference type="ARBA" id="ARBA00022448"/>
    </source>
</evidence>
<organism evidence="7 8">
    <name type="scientific">Thalassobacillus hwangdonensis</name>
    <dbReference type="NCBI Taxonomy" id="546108"/>
    <lineage>
        <taxon>Bacteria</taxon>
        <taxon>Bacillati</taxon>
        <taxon>Bacillota</taxon>
        <taxon>Bacilli</taxon>
        <taxon>Bacillales</taxon>
        <taxon>Bacillaceae</taxon>
        <taxon>Thalassobacillus</taxon>
    </lineage>
</organism>
<dbReference type="InterPro" id="IPR039424">
    <property type="entry name" value="SBP_5"/>
</dbReference>
<reference evidence="8" key="1">
    <citation type="journal article" date="2019" name="Int. J. Syst. Evol. Microbiol.">
        <title>The Global Catalogue of Microorganisms (GCM) 10K type strain sequencing project: providing services to taxonomists for standard genome sequencing and annotation.</title>
        <authorList>
            <consortium name="The Broad Institute Genomics Platform"/>
            <consortium name="The Broad Institute Genome Sequencing Center for Infectious Disease"/>
            <person name="Wu L."/>
            <person name="Ma J."/>
        </authorList>
    </citation>
    <scope>NUCLEOTIDE SEQUENCE [LARGE SCALE GENOMIC DNA]</scope>
    <source>
        <strain evidence="8">CCUG 56607</strain>
    </source>
</reference>
<dbReference type="PANTHER" id="PTHR30290:SF10">
    <property type="entry name" value="PERIPLASMIC OLIGOPEPTIDE-BINDING PROTEIN-RELATED"/>
    <property type="match status" value="1"/>
</dbReference>
<feature type="domain" description="Solute-binding protein family 5" evidence="6">
    <location>
        <begin position="80"/>
        <end position="451"/>
    </location>
</feature>
<dbReference type="InterPro" id="IPR030678">
    <property type="entry name" value="Peptide/Ni-bd"/>
</dbReference>
<dbReference type="SUPFAM" id="SSF53850">
    <property type="entry name" value="Periplasmic binding protein-like II"/>
    <property type="match status" value="1"/>
</dbReference>
<evidence type="ECO:0000256" key="5">
    <source>
        <dbReference type="SAM" id="Phobius"/>
    </source>
</evidence>
<protein>
    <submittedName>
        <fullName evidence="7">ABC transporter substrate-binding protein</fullName>
    </submittedName>
</protein>
<dbReference type="PIRSF" id="PIRSF002741">
    <property type="entry name" value="MppA"/>
    <property type="match status" value="1"/>
</dbReference>
<dbReference type="Proteomes" id="UP001596990">
    <property type="component" value="Unassembled WGS sequence"/>
</dbReference>
<dbReference type="Gene3D" id="3.10.105.10">
    <property type="entry name" value="Dipeptide-binding Protein, Domain 3"/>
    <property type="match status" value="1"/>
</dbReference>
<proteinExistence type="inferred from homology"/>
<keyword evidence="8" id="KW-1185">Reference proteome</keyword>
<keyword evidence="5" id="KW-1133">Transmembrane helix</keyword>
<evidence type="ECO:0000256" key="1">
    <source>
        <dbReference type="ARBA" id="ARBA00004196"/>
    </source>
</evidence>
<evidence type="ECO:0000313" key="8">
    <source>
        <dbReference type="Proteomes" id="UP001596990"/>
    </source>
</evidence>
<dbReference type="RefSeq" id="WP_386060390.1">
    <property type="nucleotide sequence ID" value="NZ_JBHTKL010000005.1"/>
</dbReference>
<gene>
    <name evidence="7" type="ORF">ACFQ2J_11700</name>
</gene>
<comment type="similarity">
    <text evidence="2">Belongs to the bacterial solute-binding protein 5 family.</text>
</comment>
<evidence type="ECO:0000313" key="7">
    <source>
        <dbReference type="EMBL" id="MFD1019839.1"/>
    </source>
</evidence>
<feature type="transmembrane region" description="Helical" evidence="5">
    <location>
        <begin position="569"/>
        <end position="588"/>
    </location>
</feature>
<dbReference type="PANTHER" id="PTHR30290">
    <property type="entry name" value="PERIPLASMIC BINDING COMPONENT OF ABC TRANSPORTER"/>
    <property type="match status" value="1"/>
</dbReference>
<evidence type="ECO:0000259" key="6">
    <source>
        <dbReference type="Pfam" id="PF00496"/>
    </source>
</evidence>
<dbReference type="EMBL" id="JBHTKL010000005">
    <property type="protein sequence ID" value="MFD1019839.1"/>
    <property type="molecule type" value="Genomic_DNA"/>
</dbReference>
<evidence type="ECO:0000256" key="4">
    <source>
        <dbReference type="ARBA" id="ARBA00022729"/>
    </source>
</evidence>